<comment type="caution">
    <text evidence="2">The sequence shown here is derived from an EMBL/GenBank/DDBJ whole genome shotgun (WGS) entry which is preliminary data.</text>
</comment>
<feature type="region of interest" description="Disordered" evidence="1">
    <location>
        <begin position="1"/>
        <end position="21"/>
    </location>
</feature>
<feature type="region of interest" description="Disordered" evidence="1">
    <location>
        <begin position="339"/>
        <end position="364"/>
    </location>
</feature>
<feature type="compositionally biased region" description="Gly residues" evidence="1">
    <location>
        <begin position="10"/>
        <end position="20"/>
    </location>
</feature>
<dbReference type="EMBL" id="VSSQ01000317">
    <property type="protein sequence ID" value="MPL90960.1"/>
    <property type="molecule type" value="Genomic_DNA"/>
</dbReference>
<sequence>MHRPAARGGAAPGRGAGTGAGLDLAHQRFRVGQVGHMGHANERHLGRHHRVRRGRDLLDRLQQHLPQPREHPHRDRRRHRLAAGAFLGRHGRVIGGLGGDLDDRDPMADLGQIAQHRHRVGAVGILLGELGQGARRIALQHHVEKVEHAGAIGQTQHRAHLLGRGLARAMRDRLIEERHRIAHRTLGRAGDERQRVARDLGVFLRRDARQMRHHHLGLDPLQIEALTAAEHGDRHLADLGRGEDELHMRRGFLERLQKRVEGRGRQHVHLVDDVDLVARRGGPVMHALDDLADVADAGARGGVHLHHVDMAALGDGAAMLAHAAGFGRRAAAAVGTDAVQPLGDDPRGGRLADPAHAGHDEGMGDAVRGEGVLQRAHHRLLTDQIGEGGGAIFAGKDLIAGRGRVGHECSSRRRAV</sequence>
<proteinExistence type="predicted"/>
<reference evidence="2" key="1">
    <citation type="submission" date="2019-08" db="EMBL/GenBank/DDBJ databases">
        <authorList>
            <person name="Kucharzyk K."/>
            <person name="Murdoch R.W."/>
            <person name="Higgins S."/>
            <person name="Loffler F."/>
        </authorList>
    </citation>
    <scope>NUCLEOTIDE SEQUENCE</scope>
</reference>
<dbReference type="AlphaFoldDB" id="A0A644VI72"/>
<evidence type="ECO:0008006" key="3">
    <source>
        <dbReference type="Google" id="ProtNLM"/>
    </source>
</evidence>
<evidence type="ECO:0000256" key="1">
    <source>
        <dbReference type="SAM" id="MobiDB-lite"/>
    </source>
</evidence>
<protein>
    <recommendedName>
        <fullName evidence="3">NAD-specific glutamate dehydrogenase</fullName>
    </recommendedName>
</protein>
<gene>
    <name evidence="2" type="ORF">SDC9_37019</name>
</gene>
<evidence type="ECO:0000313" key="2">
    <source>
        <dbReference type="EMBL" id="MPL90960.1"/>
    </source>
</evidence>
<accession>A0A644VI72</accession>
<organism evidence="2">
    <name type="scientific">bioreactor metagenome</name>
    <dbReference type="NCBI Taxonomy" id="1076179"/>
    <lineage>
        <taxon>unclassified sequences</taxon>
        <taxon>metagenomes</taxon>
        <taxon>ecological metagenomes</taxon>
    </lineage>
</organism>
<name>A0A644VI72_9ZZZZ</name>